<evidence type="ECO:0000256" key="2">
    <source>
        <dbReference type="ARBA" id="ARBA00007734"/>
    </source>
</evidence>
<comment type="similarity">
    <text evidence="1">Belongs to the peptidase C40 family.</text>
</comment>
<name>A0ABP6TC00_9ACTN</name>
<evidence type="ECO:0000256" key="5">
    <source>
        <dbReference type="ARBA" id="ARBA00022807"/>
    </source>
</evidence>
<reference evidence="9" key="1">
    <citation type="journal article" date="2019" name="Int. J. Syst. Evol. Microbiol.">
        <title>The Global Catalogue of Microorganisms (GCM) 10K type strain sequencing project: providing services to taxonomists for standard genome sequencing and annotation.</title>
        <authorList>
            <consortium name="The Broad Institute Genomics Platform"/>
            <consortium name="The Broad Institute Genome Sequencing Center for Infectious Disease"/>
            <person name="Wu L."/>
            <person name="Ma J."/>
        </authorList>
    </citation>
    <scope>NUCLEOTIDE SEQUENCE [LARGE SCALE GENOMIC DNA]</scope>
    <source>
        <strain evidence="9">JCM 9458</strain>
    </source>
</reference>
<sequence length="388" mass="39638">MRGGATARTEHGPGTDADPEVTRERPAALRQRARGAALTGLAEVSSRMLAIQTQIAQTATRFGAGIGPTGFASALDAARADAAGSVDAGAGTAGSSTAARVGNALNPSGPTGLDVVSTARKYLGVPYVFGGTDPAKGLDCSALVQRVFSDLGVDLPRLVRHQRLEGTAVPSMKQAKPGDLLVFDGYEHIGIYVGNGKMLHAPEPGERVKIGPVYETPTSIRRILPPEELRNSALDSASGLLRTAALGESSAGGGGGVLAGVPYANLFTSAGARRGISPALLAAVAKIESNYDPGAVSPAGARGLMQIMPATARELGVDPFVPTQAVDGAARLLRQHLSEFGSLPLALAAYNAGGGAVRRYDGIPPYAETQAYVVKVQNALRALGKDAS</sequence>
<evidence type="ECO:0000313" key="9">
    <source>
        <dbReference type="Proteomes" id="UP001501676"/>
    </source>
</evidence>
<evidence type="ECO:0000256" key="1">
    <source>
        <dbReference type="ARBA" id="ARBA00007074"/>
    </source>
</evidence>
<gene>
    <name evidence="8" type="ORF">GCM10020369_83280</name>
</gene>
<protein>
    <recommendedName>
        <fullName evidence="7">NlpC/P60 domain-containing protein</fullName>
    </recommendedName>
</protein>
<dbReference type="PANTHER" id="PTHR37423">
    <property type="entry name" value="SOLUBLE LYTIC MUREIN TRANSGLYCOSYLASE-RELATED"/>
    <property type="match status" value="1"/>
</dbReference>
<dbReference type="InterPro" id="IPR008258">
    <property type="entry name" value="Transglycosylase_SLT_dom_1"/>
</dbReference>
<dbReference type="SUPFAM" id="SSF53955">
    <property type="entry name" value="Lysozyme-like"/>
    <property type="match status" value="1"/>
</dbReference>
<dbReference type="Gene3D" id="3.90.1720.10">
    <property type="entry name" value="endopeptidase domain like (from Nostoc punctiforme)"/>
    <property type="match status" value="1"/>
</dbReference>
<dbReference type="Gene3D" id="1.10.530.10">
    <property type="match status" value="1"/>
</dbReference>
<keyword evidence="5" id="KW-0788">Thiol protease</keyword>
<dbReference type="InterPro" id="IPR038765">
    <property type="entry name" value="Papain-like_cys_pep_sf"/>
</dbReference>
<evidence type="ECO:0000256" key="6">
    <source>
        <dbReference type="SAM" id="MobiDB-lite"/>
    </source>
</evidence>
<keyword evidence="3" id="KW-0645">Protease</keyword>
<evidence type="ECO:0000256" key="4">
    <source>
        <dbReference type="ARBA" id="ARBA00022801"/>
    </source>
</evidence>
<proteinExistence type="inferred from homology"/>
<feature type="domain" description="NlpC/P60" evidence="7">
    <location>
        <begin position="109"/>
        <end position="230"/>
    </location>
</feature>
<comment type="similarity">
    <text evidence="2">Belongs to the transglycosylase Slt family.</text>
</comment>
<dbReference type="Pfam" id="PF01464">
    <property type="entry name" value="SLT"/>
    <property type="match status" value="1"/>
</dbReference>
<keyword evidence="4" id="KW-0378">Hydrolase</keyword>
<dbReference type="SUPFAM" id="SSF54001">
    <property type="entry name" value="Cysteine proteinases"/>
    <property type="match status" value="1"/>
</dbReference>
<dbReference type="InterPro" id="IPR023346">
    <property type="entry name" value="Lysozyme-like_dom_sf"/>
</dbReference>
<evidence type="ECO:0000256" key="3">
    <source>
        <dbReference type="ARBA" id="ARBA00022670"/>
    </source>
</evidence>
<comment type="caution">
    <text evidence="8">The sequence shown here is derived from an EMBL/GenBank/DDBJ whole genome shotgun (WGS) entry which is preliminary data.</text>
</comment>
<dbReference type="PROSITE" id="PS00922">
    <property type="entry name" value="TRANSGLYCOSYLASE"/>
    <property type="match status" value="1"/>
</dbReference>
<dbReference type="EMBL" id="BAAAYN010000101">
    <property type="protein sequence ID" value="GAA3398830.1"/>
    <property type="molecule type" value="Genomic_DNA"/>
</dbReference>
<dbReference type="Proteomes" id="UP001501676">
    <property type="component" value="Unassembled WGS sequence"/>
</dbReference>
<organism evidence="8 9">
    <name type="scientific">Cryptosporangium minutisporangium</name>
    <dbReference type="NCBI Taxonomy" id="113569"/>
    <lineage>
        <taxon>Bacteria</taxon>
        <taxon>Bacillati</taxon>
        <taxon>Actinomycetota</taxon>
        <taxon>Actinomycetes</taxon>
        <taxon>Cryptosporangiales</taxon>
        <taxon>Cryptosporangiaceae</taxon>
        <taxon>Cryptosporangium</taxon>
    </lineage>
</organism>
<dbReference type="InterPro" id="IPR000189">
    <property type="entry name" value="Transglyc_AS"/>
</dbReference>
<evidence type="ECO:0000313" key="8">
    <source>
        <dbReference type="EMBL" id="GAA3398830.1"/>
    </source>
</evidence>
<dbReference type="PANTHER" id="PTHR37423:SF2">
    <property type="entry name" value="MEMBRANE-BOUND LYTIC MUREIN TRANSGLYCOSYLASE C"/>
    <property type="match status" value="1"/>
</dbReference>
<dbReference type="InterPro" id="IPR000064">
    <property type="entry name" value="NLP_P60_dom"/>
</dbReference>
<dbReference type="PROSITE" id="PS51935">
    <property type="entry name" value="NLPC_P60"/>
    <property type="match status" value="1"/>
</dbReference>
<evidence type="ECO:0000259" key="7">
    <source>
        <dbReference type="PROSITE" id="PS51935"/>
    </source>
</evidence>
<accession>A0ABP6TC00</accession>
<dbReference type="Pfam" id="PF00877">
    <property type="entry name" value="NLPC_P60"/>
    <property type="match status" value="1"/>
</dbReference>
<feature type="region of interest" description="Disordered" evidence="6">
    <location>
        <begin position="1"/>
        <end position="26"/>
    </location>
</feature>
<dbReference type="CDD" id="cd00254">
    <property type="entry name" value="LT-like"/>
    <property type="match status" value="1"/>
</dbReference>
<keyword evidence="9" id="KW-1185">Reference proteome</keyword>